<reference evidence="5 6" key="1">
    <citation type="submission" date="2020-07" db="EMBL/GenBank/DDBJ databases">
        <title>Thermoactinomyces phylogeny.</title>
        <authorList>
            <person name="Dunlap C."/>
        </authorList>
    </citation>
    <scope>NUCLEOTIDE SEQUENCE [LARGE SCALE GENOMIC DNA]</scope>
    <source>
        <strain evidence="5 6">AMNI-1</strain>
    </source>
</reference>
<dbReference type="RefSeq" id="WP_181740408.1">
    <property type="nucleotide sequence ID" value="NZ_JACEOL010000033.1"/>
</dbReference>
<dbReference type="InterPro" id="IPR017871">
    <property type="entry name" value="ABC_transporter-like_CS"/>
</dbReference>
<dbReference type="FunFam" id="3.40.50.300:FF:001807">
    <property type="entry name" value="ABC transporter ATP-binding protein"/>
    <property type="match status" value="1"/>
</dbReference>
<dbReference type="InterPro" id="IPR003439">
    <property type="entry name" value="ABC_transporter-like_ATP-bd"/>
</dbReference>
<comment type="caution">
    <text evidence="5">The sequence shown here is derived from an EMBL/GenBank/DDBJ whole genome shotgun (WGS) entry which is preliminary data.</text>
</comment>
<organism evidence="5 6">
    <name type="scientific">Thermoactinomyces mirandus</name>
    <dbReference type="NCBI Taxonomy" id="2756294"/>
    <lineage>
        <taxon>Bacteria</taxon>
        <taxon>Bacillati</taxon>
        <taxon>Bacillota</taxon>
        <taxon>Bacilli</taxon>
        <taxon>Bacillales</taxon>
        <taxon>Thermoactinomycetaceae</taxon>
        <taxon>Thermoactinomyces</taxon>
    </lineage>
</organism>
<keyword evidence="1" id="KW-0547">Nucleotide-binding</keyword>
<evidence type="ECO:0000313" key="5">
    <source>
        <dbReference type="EMBL" id="MBA4602652.1"/>
    </source>
</evidence>
<dbReference type="GO" id="GO:0016887">
    <property type="term" value="F:ATP hydrolysis activity"/>
    <property type="evidence" value="ECO:0007669"/>
    <property type="project" value="InterPro"/>
</dbReference>
<dbReference type="Gene3D" id="3.40.50.300">
    <property type="entry name" value="P-loop containing nucleotide triphosphate hydrolases"/>
    <property type="match status" value="2"/>
</dbReference>
<dbReference type="GO" id="GO:0005524">
    <property type="term" value="F:ATP binding"/>
    <property type="evidence" value="ECO:0007669"/>
    <property type="project" value="UniProtKB-KW"/>
</dbReference>
<evidence type="ECO:0000256" key="3">
    <source>
        <dbReference type="SAM" id="Coils"/>
    </source>
</evidence>
<dbReference type="InterPro" id="IPR032781">
    <property type="entry name" value="ABC_tran_Xtn"/>
</dbReference>
<feature type="domain" description="ABC transporter" evidence="4">
    <location>
        <begin position="4"/>
        <end position="260"/>
    </location>
</feature>
<dbReference type="NCBIfam" id="NF000355">
    <property type="entry name" value="ribo_prot_ABC_F"/>
    <property type="match status" value="1"/>
</dbReference>
<dbReference type="PROSITE" id="PS00211">
    <property type="entry name" value="ABC_TRANSPORTER_1"/>
    <property type="match status" value="2"/>
</dbReference>
<dbReference type="CDD" id="cd03221">
    <property type="entry name" value="ABCF_EF-3"/>
    <property type="match status" value="2"/>
</dbReference>
<dbReference type="FunFam" id="3.40.50.300:FF:000011">
    <property type="entry name" value="Putative ABC transporter ATP-binding component"/>
    <property type="match status" value="1"/>
</dbReference>
<dbReference type="AlphaFoldDB" id="A0A7W1XSV9"/>
<keyword evidence="3" id="KW-0175">Coiled coil</keyword>
<dbReference type="InterPro" id="IPR003593">
    <property type="entry name" value="AAA+_ATPase"/>
</dbReference>
<dbReference type="PANTHER" id="PTHR42855">
    <property type="entry name" value="ABC TRANSPORTER ATP-BINDING SUBUNIT"/>
    <property type="match status" value="1"/>
</dbReference>
<dbReference type="Pfam" id="PF12848">
    <property type="entry name" value="ABC_tran_Xtn"/>
    <property type="match status" value="1"/>
</dbReference>
<evidence type="ECO:0000256" key="1">
    <source>
        <dbReference type="ARBA" id="ARBA00022741"/>
    </source>
</evidence>
<keyword evidence="2" id="KW-0067">ATP-binding</keyword>
<dbReference type="SMART" id="SM00382">
    <property type="entry name" value="AAA"/>
    <property type="match status" value="2"/>
</dbReference>
<dbReference type="InterPro" id="IPR051309">
    <property type="entry name" value="ABCF_ATPase"/>
</dbReference>
<proteinExistence type="predicted"/>
<evidence type="ECO:0000313" key="6">
    <source>
        <dbReference type="Proteomes" id="UP000538292"/>
    </source>
</evidence>
<dbReference type="InterPro" id="IPR027417">
    <property type="entry name" value="P-loop_NTPase"/>
</dbReference>
<keyword evidence="6" id="KW-1185">Reference proteome</keyword>
<dbReference type="PANTHER" id="PTHR42855:SF2">
    <property type="entry name" value="DRUG RESISTANCE ABC TRANSPORTER,ATP-BINDING PROTEIN"/>
    <property type="match status" value="1"/>
</dbReference>
<dbReference type="EMBL" id="JACEOL010000033">
    <property type="protein sequence ID" value="MBA4602652.1"/>
    <property type="molecule type" value="Genomic_DNA"/>
</dbReference>
<dbReference type="Pfam" id="PF00005">
    <property type="entry name" value="ABC_tran"/>
    <property type="match status" value="2"/>
</dbReference>
<accession>A0A7W1XSV9</accession>
<feature type="coiled-coil region" evidence="3">
    <location>
        <begin position="263"/>
        <end position="311"/>
    </location>
</feature>
<sequence length="544" mass="63061">MIICQMQQAKQTYGANTVFENVTCEIRQGERIGVVGRNGTGKTTLLKLIAGQELPCEGQVTWKKGLSIGLLDQMPDVDGDKRVYDFLFEGYGELIKIKETMAELEQKLAQESIAPSSLNKYLDCYGRLQEKFQQDGGYEVDAKIRRVAHGLQISFLLEKKWKQLSGGERTKAGLARLLLMSPDLLLLDEPTNHLDLPAIEWLTEFLSHYDGTVVLVSHDRYFLDEVVTRIFELEQGELLVYHSNYSGYVREREERVLREFQQYQDQQKKIRKMKEAIKRLKDWANRSNPPNEGLHRRAKSMEKALERMEILKKPILEQKKICLDFGTAHRSGEDVVILDGASKRFDKRELFRHVDLHVRFRERVAIVGKNGSGKSTLLKMIMGMETPDEGEVFTGSNVSIGYLSQHNQEVDHEKTILDEFRDKIPVTEEEARRILARYLFYGNTVFRKVKALSGGERMRLRLAQLVYRHHNLLILDEPTNHLDIDSREVLEEALSGFEGTIIAVSHDRYFLDRIFPITYWLKDHTLTRYEGNYSYARQKRQLDQ</sequence>
<gene>
    <name evidence="5" type="primary">abc-f</name>
    <name evidence="5" type="ORF">H2C83_10075</name>
</gene>
<dbReference type="SUPFAM" id="SSF52540">
    <property type="entry name" value="P-loop containing nucleoside triphosphate hydrolases"/>
    <property type="match status" value="2"/>
</dbReference>
<evidence type="ECO:0000256" key="2">
    <source>
        <dbReference type="ARBA" id="ARBA00022840"/>
    </source>
</evidence>
<evidence type="ECO:0000259" key="4">
    <source>
        <dbReference type="PROSITE" id="PS50893"/>
    </source>
</evidence>
<feature type="domain" description="ABC transporter" evidence="4">
    <location>
        <begin position="336"/>
        <end position="544"/>
    </location>
</feature>
<protein>
    <submittedName>
        <fullName evidence="5">ABC-F type ribosomal protection protein</fullName>
    </submittedName>
</protein>
<dbReference type="Proteomes" id="UP000538292">
    <property type="component" value="Unassembled WGS sequence"/>
</dbReference>
<dbReference type="PROSITE" id="PS50893">
    <property type="entry name" value="ABC_TRANSPORTER_2"/>
    <property type="match status" value="2"/>
</dbReference>
<name>A0A7W1XSV9_9BACL</name>